<dbReference type="OrthoDB" id="1111222at2"/>
<dbReference type="InterPro" id="IPR025646">
    <property type="entry name" value="DUF4350"/>
</dbReference>
<dbReference type="EMBL" id="CP025791">
    <property type="protein sequence ID" value="AUP78140.1"/>
    <property type="molecule type" value="Genomic_DNA"/>
</dbReference>
<gene>
    <name evidence="3" type="ORF">C1H87_05165</name>
</gene>
<accession>A0A2K9PM65</accession>
<name>A0A2K9PM65_9FLAO</name>
<reference evidence="3 4" key="1">
    <citation type="submission" date="2018-01" db="EMBL/GenBank/DDBJ databases">
        <title>Complete genome sequence of Flavivirga eckloniae ECD14 isolated from seaweed Ecklonia cava.</title>
        <authorList>
            <person name="Lee J.H."/>
            <person name="Baik K.S."/>
            <person name="Seong C.N."/>
        </authorList>
    </citation>
    <scope>NUCLEOTIDE SEQUENCE [LARGE SCALE GENOMIC DNA]</scope>
    <source>
        <strain evidence="3 4">ECD14</strain>
    </source>
</reference>
<dbReference type="AlphaFoldDB" id="A0A2K9PM65"/>
<evidence type="ECO:0000256" key="1">
    <source>
        <dbReference type="SAM" id="Phobius"/>
    </source>
</evidence>
<dbReference type="KEGG" id="fek:C1H87_05165"/>
<feature type="domain" description="DUF4350" evidence="2">
    <location>
        <begin position="84"/>
        <end position="231"/>
    </location>
</feature>
<sequence>MKKVLPIAIILVVLIITGAVLIGVKQTRTVDWEESFNEKSNKPYGVSIFYKELPKLFKDYKVRTVFHQPGSYLSANSEDGYGEHVAEGSFIIIGNSDYLDNDSIDELLNFADAGNALFISDYYFSQKIHDTLDIDVDYILNEKKDSISYESLKHVDIKSTVIDKNAGDYYFSRFDTINYNVLGHSKIDYKHVNFIHVPFGKGDIYLHLEPKAFTNYNILKEDRYKYTEGLISYLPENNVYFDSYTKIQTDYYGDVEKESNLSWFLEQLSFRWAWYTAIIFGILFMIFNAKRRQRIIKIIKPLQNTTVAFVKSVSNLYFDTQDHKNLIDKKITYFLEKIRTDYNIDTAILNDEFIVRLAAKTGKKKDDVKKLINYINWLRSKNEFFEENLIKLNRHIEAFYTT</sequence>
<organism evidence="3 4">
    <name type="scientific">Flavivirga eckloniae</name>
    <dbReference type="NCBI Taxonomy" id="1803846"/>
    <lineage>
        <taxon>Bacteria</taxon>
        <taxon>Pseudomonadati</taxon>
        <taxon>Bacteroidota</taxon>
        <taxon>Flavobacteriia</taxon>
        <taxon>Flavobacteriales</taxon>
        <taxon>Flavobacteriaceae</taxon>
        <taxon>Flavivirga</taxon>
    </lineage>
</organism>
<dbReference type="Pfam" id="PF14258">
    <property type="entry name" value="DUF4350"/>
    <property type="match status" value="1"/>
</dbReference>
<keyword evidence="4" id="KW-1185">Reference proteome</keyword>
<keyword evidence="1" id="KW-0812">Transmembrane</keyword>
<proteinExistence type="predicted"/>
<evidence type="ECO:0000259" key="2">
    <source>
        <dbReference type="Pfam" id="PF14258"/>
    </source>
</evidence>
<keyword evidence="1" id="KW-0472">Membrane</keyword>
<dbReference type="RefSeq" id="WP_102754798.1">
    <property type="nucleotide sequence ID" value="NZ_CP025791.1"/>
</dbReference>
<protein>
    <recommendedName>
        <fullName evidence="2">DUF4350 domain-containing protein</fullName>
    </recommendedName>
</protein>
<feature type="transmembrane region" description="Helical" evidence="1">
    <location>
        <begin position="272"/>
        <end position="289"/>
    </location>
</feature>
<evidence type="ECO:0000313" key="3">
    <source>
        <dbReference type="EMBL" id="AUP78140.1"/>
    </source>
</evidence>
<evidence type="ECO:0000313" key="4">
    <source>
        <dbReference type="Proteomes" id="UP000235826"/>
    </source>
</evidence>
<dbReference type="Proteomes" id="UP000235826">
    <property type="component" value="Chromosome"/>
</dbReference>
<keyword evidence="1" id="KW-1133">Transmembrane helix</keyword>